<proteinExistence type="predicted"/>
<reference evidence="1 2" key="1">
    <citation type="journal article" date="2016" name="Genome Biol. Evol.">
        <title>Gene Family Evolution Reflects Adaptation to Soil Environmental Stressors in the Genome of the Collembolan Orchesella cincta.</title>
        <authorList>
            <person name="Faddeeva-Vakhrusheva A."/>
            <person name="Derks M.F."/>
            <person name="Anvar S.Y."/>
            <person name="Agamennone V."/>
            <person name="Suring W."/>
            <person name="Smit S."/>
            <person name="van Straalen N.M."/>
            <person name="Roelofs D."/>
        </authorList>
    </citation>
    <scope>NUCLEOTIDE SEQUENCE [LARGE SCALE GENOMIC DNA]</scope>
    <source>
        <tissue evidence="1">Mixed pool</tissue>
    </source>
</reference>
<gene>
    <name evidence="1" type="ORF">Ocin01_09794</name>
</gene>
<dbReference type="EMBL" id="LJIJ01000493">
    <property type="protein sequence ID" value="ODM96883.1"/>
    <property type="molecule type" value="Genomic_DNA"/>
</dbReference>
<sequence>MQTMPKHAKLFQVSPLLSTMQLSSPHIITGELIIITCINKVILPVPLDKGAW</sequence>
<dbReference type="Proteomes" id="UP000094527">
    <property type="component" value="Unassembled WGS sequence"/>
</dbReference>
<organism evidence="1 2">
    <name type="scientific">Orchesella cincta</name>
    <name type="common">Springtail</name>
    <name type="synonym">Podura cincta</name>
    <dbReference type="NCBI Taxonomy" id="48709"/>
    <lineage>
        <taxon>Eukaryota</taxon>
        <taxon>Metazoa</taxon>
        <taxon>Ecdysozoa</taxon>
        <taxon>Arthropoda</taxon>
        <taxon>Hexapoda</taxon>
        <taxon>Collembola</taxon>
        <taxon>Entomobryomorpha</taxon>
        <taxon>Entomobryoidea</taxon>
        <taxon>Orchesellidae</taxon>
        <taxon>Orchesellinae</taxon>
        <taxon>Orchesella</taxon>
    </lineage>
</organism>
<dbReference type="AlphaFoldDB" id="A0A1D2MV14"/>
<keyword evidence="2" id="KW-1185">Reference proteome</keyword>
<evidence type="ECO:0000313" key="1">
    <source>
        <dbReference type="EMBL" id="ODM96883.1"/>
    </source>
</evidence>
<accession>A0A1D2MV14</accession>
<name>A0A1D2MV14_ORCCI</name>
<comment type="caution">
    <text evidence="1">The sequence shown here is derived from an EMBL/GenBank/DDBJ whole genome shotgun (WGS) entry which is preliminary data.</text>
</comment>
<evidence type="ECO:0000313" key="2">
    <source>
        <dbReference type="Proteomes" id="UP000094527"/>
    </source>
</evidence>
<protein>
    <submittedName>
        <fullName evidence="1">Uncharacterized protein</fullName>
    </submittedName>
</protein>